<evidence type="ECO:0000259" key="1">
    <source>
        <dbReference type="SMART" id="SM00507"/>
    </source>
</evidence>
<dbReference type="InterPro" id="IPR003615">
    <property type="entry name" value="HNH_nuc"/>
</dbReference>
<dbReference type="SMART" id="SM00507">
    <property type="entry name" value="HNHc"/>
    <property type="match status" value="1"/>
</dbReference>
<protein>
    <submittedName>
        <fullName evidence="2">5-methylcytosine-specific restriction endonuclease McrA</fullName>
    </submittedName>
</protein>
<name>A0A7W9YJ74_9ACTN</name>
<evidence type="ECO:0000313" key="2">
    <source>
        <dbReference type="EMBL" id="MBB6173169.1"/>
    </source>
</evidence>
<keyword evidence="2" id="KW-0378">Hydrolase</keyword>
<dbReference type="GO" id="GO:0008270">
    <property type="term" value="F:zinc ion binding"/>
    <property type="evidence" value="ECO:0007669"/>
    <property type="project" value="InterPro"/>
</dbReference>
<dbReference type="InterPro" id="IPR002711">
    <property type="entry name" value="HNH"/>
</dbReference>
<dbReference type="CDD" id="cd00085">
    <property type="entry name" value="HNHc"/>
    <property type="match status" value="1"/>
</dbReference>
<reference evidence="2 3" key="1">
    <citation type="submission" date="2020-08" db="EMBL/GenBank/DDBJ databases">
        <title>Sequencing the genomes of 1000 actinobacteria strains.</title>
        <authorList>
            <person name="Klenk H.-P."/>
        </authorList>
    </citation>
    <scope>NUCLEOTIDE SEQUENCE [LARGE SCALE GENOMIC DNA]</scope>
    <source>
        <strain evidence="2 3">DSM 46659</strain>
    </source>
</reference>
<gene>
    <name evidence="2" type="ORF">HNR23_003229</name>
</gene>
<dbReference type="AlphaFoldDB" id="A0A7W9YJ74"/>
<dbReference type="EMBL" id="JACHDS010000001">
    <property type="protein sequence ID" value="MBB6173169.1"/>
    <property type="molecule type" value="Genomic_DNA"/>
</dbReference>
<accession>A0A7W9YJ74</accession>
<feature type="domain" description="HNH nuclease" evidence="1">
    <location>
        <begin position="90"/>
        <end position="146"/>
    </location>
</feature>
<dbReference type="Pfam" id="PF01844">
    <property type="entry name" value="HNH"/>
    <property type="match status" value="1"/>
</dbReference>
<dbReference type="Proteomes" id="UP000546642">
    <property type="component" value="Unassembled WGS sequence"/>
</dbReference>
<keyword evidence="2" id="KW-0255">Endonuclease</keyword>
<dbReference type="GO" id="GO:0004519">
    <property type="term" value="F:endonuclease activity"/>
    <property type="evidence" value="ECO:0007669"/>
    <property type="project" value="UniProtKB-KW"/>
</dbReference>
<proteinExistence type="predicted"/>
<dbReference type="RefSeq" id="WP_221308140.1">
    <property type="nucleotide sequence ID" value="NZ_JACHDS010000001.1"/>
</dbReference>
<comment type="caution">
    <text evidence="2">The sequence shown here is derived from an EMBL/GenBank/DDBJ whole genome shotgun (WGS) entry which is preliminary data.</text>
</comment>
<dbReference type="GO" id="GO:0003676">
    <property type="term" value="F:nucleic acid binding"/>
    <property type="evidence" value="ECO:0007669"/>
    <property type="project" value="InterPro"/>
</dbReference>
<sequence>MAKHIKYTPELLSEAAAASTSLAGILRYLGLAQAGGTQAHISRKLEEFDIDTSHFRRIPHDKGETSPKRKPSEHVLALKPPGARRAEGRTLRRALIEAGVPYECALCGLTDKWRGAPLGLHVDHINGDWLDDRRANLRFLCPNCHSQTDNYSGRSKNGKSAGSRRGP</sequence>
<evidence type="ECO:0000313" key="3">
    <source>
        <dbReference type="Proteomes" id="UP000546642"/>
    </source>
</evidence>
<keyword evidence="2" id="KW-0540">Nuclease</keyword>
<keyword evidence="3" id="KW-1185">Reference proteome</keyword>
<organism evidence="2 3">
    <name type="scientific">Nocardiopsis mwathae</name>
    <dbReference type="NCBI Taxonomy" id="1472723"/>
    <lineage>
        <taxon>Bacteria</taxon>
        <taxon>Bacillati</taxon>
        <taxon>Actinomycetota</taxon>
        <taxon>Actinomycetes</taxon>
        <taxon>Streptosporangiales</taxon>
        <taxon>Nocardiopsidaceae</taxon>
        <taxon>Nocardiopsis</taxon>
    </lineage>
</organism>